<dbReference type="RefSeq" id="XP_024393448.1">
    <property type="nucleotide sequence ID" value="XM_024537680.2"/>
</dbReference>
<dbReference type="Pfam" id="PF14379">
    <property type="entry name" value="Myb_CC_LHEQLE"/>
    <property type="match status" value="1"/>
</dbReference>
<dbReference type="Proteomes" id="UP000006727">
    <property type="component" value="Chromosome 13"/>
</dbReference>
<feature type="compositionally biased region" description="Polar residues" evidence="4">
    <location>
        <begin position="300"/>
        <end position="330"/>
    </location>
</feature>
<dbReference type="InterPro" id="IPR001005">
    <property type="entry name" value="SANT/Myb"/>
</dbReference>
<accession>A0A2K1JN08</accession>
<keyword evidence="2" id="KW-0804">Transcription</keyword>
<dbReference type="SUPFAM" id="SSF46689">
    <property type="entry name" value="Homeodomain-like"/>
    <property type="match status" value="1"/>
</dbReference>
<dbReference type="Gramene" id="Pp3c13_23440V3.2">
    <property type="protein sequence ID" value="Pp3c13_23440V3.2"/>
    <property type="gene ID" value="Pp3c13_23440"/>
</dbReference>
<name>A0A2K1JN08_PHYPA</name>
<evidence type="ECO:0000313" key="8">
    <source>
        <dbReference type="Proteomes" id="UP000006727"/>
    </source>
</evidence>
<proteinExistence type="predicted"/>
<evidence type="ECO:0000313" key="7">
    <source>
        <dbReference type="EnsemblPlants" id="Pp3c13_23440V3.1"/>
    </source>
</evidence>
<dbReference type="InterPro" id="IPR006447">
    <property type="entry name" value="Myb_dom_plants"/>
</dbReference>
<dbReference type="EnsemblPlants" id="Pp3c13_23440V3.1">
    <property type="protein sequence ID" value="Pp3c13_23440V3.1"/>
    <property type="gene ID" value="Pp3c13_23440"/>
</dbReference>
<feature type="compositionally biased region" description="Polar residues" evidence="4">
    <location>
        <begin position="256"/>
        <end position="278"/>
    </location>
</feature>
<dbReference type="RefSeq" id="XP_024393446.1">
    <property type="nucleotide sequence ID" value="XM_024537678.2"/>
</dbReference>
<dbReference type="RefSeq" id="XP_024393443.1">
    <property type="nucleotide sequence ID" value="XM_024537675.2"/>
</dbReference>
<dbReference type="EMBL" id="ABEU02000013">
    <property type="protein sequence ID" value="PNR42923.1"/>
    <property type="molecule type" value="Genomic_DNA"/>
</dbReference>
<keyword evidence="8" id="KW-1185">Reference proteome</keyword>
<dbReference type="InterPro" id="IPR009057">
    <property type="entry name" value="Homeodomain-like_sf"/>
</dbReference>
<dbReference type="GeneID" id="112290872"/>
<dbReference type="EnsemblPlants" id="Pp3c13_23440V3.2">
    <property type="protein sequence ID" value="Pp3c13_23440V3.2"/>
    <property type="gene ID" value="Pp3c13_23440"/>
</dbReference>
<evidence type="ECO:0000313" key="6">
    <source>
        <dbReference type="EMBL" id="PNR42923.1"/>
    </source>
</evidence>
<feature type="compositionally biased region" description="Polar residues" evidence="4">
    <location>
        <begin position="113"/>
        <end position="138"/>
    </location>
</feature>
<dbReference type="RefSeq" id="XP_024393445.1">
    <property type="nucleotide sequence ID" value="XM_024537677.2"/>
</dbReference>
<dbReference type="RefSeq" id="XP_024393442.1">
    <property type="nucleotide sequence ID" value="XM_024537674.2"/>
</dbReference>
<dbReference type="PANTHER" id="PTHR31499:SF43">
    <property type="entry name" value="MYB FAMILY TRANSCRIPTION FACTOR APL"/>
    <property type="match status" value="1"/>
</dbReference>
<dbReference type="NCBIfam" id="TIGR01557">
    <property type="entry name" value="myb_SHAQKYF"/>
    <property type="match status" value="1"/>
</dbReference>
<evidence type="ECO:0000256" key="2">
    <source>
        <dbReference type="ARBA" id="ARBA00023163"/>
    </source>
</evidence>
<evidence type="ECO:0000256" key="1">
    <source>
        <dbReference type="ARBA" id="ARBA00023015"/>
    </source>
</evidence>
<organism evidence="6">
    <name type="scientific">Physcomitrium patens</name>
    <name type="common">Spreading-leaved earth moss</name>
    <name type="synonym">Physcomitrella patens</name>
    <dbReference type="NCBI Taxonomy" id="3218"/>
    <lineage>
        <taxon>Eukaryota</taxon>
        <taxon>Viridiplantae</taxon>
        <taxon>Streptophyta</taxon>
        <taxon>Embryophyta</taxon>
        <taxon>Bryophyta</taxon>
        <taxon>Bryophytina</taxon>
        <taxon>Bryopsida</taxon>
        <taxon>Funariidae</taxon>
        <taxon>Funariales</taxon>
        <taxon>Funariaceae</taxon>
        <taxon>Physcomitrium</taxon>
    </lineage>
</organism>
<feature type="compositionally biased region" description="Basic and acidic residues" evidence="4">
    <location>
        <begin position="98"/>
        <end position="112"/>
    </location>
</feature>
<dbReference type="STRING" id="3218.A0A2K1JN08"/>
<dbReference type="OrthoDB" id="551907at2759"/>
<feature type="region of interest" description="Disordered" evidence="4">
    <location>
        <begin position="256"/>
        <end position="369"/>
    </location>
</feature>
<dbReference type="Pfam" id="PF00249">
    <property type="entry name" value="Myb_DNA-binding"/>
    <property type="match status" value="1"/>
</dbReference>
<dbReference type="InterPro" id="IPR046955">
    <property type="entry name" value="PHR1-like"/>
</dbReference>
<dbReference type="PaxDb" id="3218-PP1S37_226V6.1"/>
<gene>
    <name evidence="7" type="primary">LOC112290872</name>
    <name evidence="6" type="ORF">PHYPA_017755</name>
</gene>
<reference evidence="6 8" key="2">
    <citation type="journal article" date="2018" name="Plant J.">
        <title>The Physcomitrella patens chromosome-scale assembly reveals moss genome structure and evolution.</title>
        <authorList>
            <person name="Lang D."/>
            <person name="Ullrich K.K."/>
            <person name="Murat F."/>
            <person name="Fuchs J."/>
            <person name="Jenkins J."/>
            <person name="Haas F.B."/>
            <person name="Piednoel M."/>
            <person name="Gundlach H."/>
            <person name="Van Bel M."/>
            <person name="Meyberg R."/>
            <person name="Vives C."/>
            <person name="Morata J."/>
            <person name="Symeonidi A."/>
            <person name="Hiss M."/>
            <person name="Muchero W."/>
            <person name="Kamisugi Y."/>
            <person name="Saleh O."/>
            <person name="Blanc G."/>
            <person name="Decker E.L."/>
            <person name="van Gessel N."/>
            <person name="Grimwood J."/>
            <person name="Hayes R.D."/>
            <person name="Graham S.W."/>
            <person name="Gunter L.E."/>
            <person name="McDaniel S.F."/>
            <person name="Hoernstein S.N.W."/>
            <person name="Larsson A."/>
            <person name="Li F.W."/>
            <person name="Perroud P.F."/>
            <person name="Phillips J."/>
            <person name="Ranjan P."/>
            <person name="Rokshar D.S."/>
            <person name="Rothfels C.J."/>
            <person name="Schneider L."/>
            <person name="Shu S."/>
            <person name="Stevenson D.W."/>
            <person name="Thummler F."/>
            <person name="Tillich M."/>
            <person name="Villarreal Aguilar J.C."/>
            <person name="Widiez T."/>
            <person name="Wong G.K."/>
            <person name="Wymore A."/>
            <person name="Zhang Y."/>
            <person name="Zimmer A.D."/>
            <person name="Quatrano R.S."/>
            <person name="Mayer K.F.X."/>
            <person name="Goodstein D."/>
            <person name="Casacuberta J.M."/>
            <person name="Vandepoele K."/>
            <person name="Reski R."/>
            <person name="Cuming A.C."/>
            <person name="Tuskan G.A."/>
            <person name="Maumus F."/>
            <person name="Salse J."/>
            <person name="Schmutz J."/>
            <person name="Rensing S.A."/>
        </authorList>
    </citation>
    <scope>NUCLEOTIDE SEQUENCE [LARGE SCALE GENOMIC DNA]</scope>
    <source>
        <strain evidence="7 8">cv. Gransden 2004</strain>
    </source>
</reference>
<dbReference type="GO" id="GO:0003677">
    <property type="term" value="F:DNA binding"/>
    <property type="evidence" value="ECO:0007669"/>
    <property type="project" value="InterPro"/>
</dbReference>
<evidence type="ECO:0000256" key="4">
    <source>
        <dbReference type="SAM" id="MobiDB-lite"/>
    </source>
</evidence>
<dbReference type="AlphaFoldDB" id="A0A2K1JN08"/>
<evidence type="ECO:0000259" key="5">
    <source>
        <dbReference type="PROSITE" id="PS51294"/>
    </source>
</evidence>
<dbReference type="InterPro" id="IPR017930">
    <property type="entry name" value="Myb_dom"/>
</dbReference>
<dbReference type="GO" id="GO:0003700">
    <property type="term" value="F:DNA-binding transcription factor activity"/>
    <property type="evidence" value="ECO:0007669"/>
    <property type="project" value="InterPro"/>
</dbReference>
<dbReference type="PROSITE" id="PS51294">
    <property type="entry name" value="HTH_MYB"/>
    <property type="match status" value="1"/>
</dbReference>
<evidence type="ECO:0000256" key="3">
    <source>
        <dbReference type="ARBA" id="ARBA00023242"/>
    </source>
</evidence>
<dbReference type="RefSeq" id="XP_024393447.1">
    <property type="nucleotide sequence ID" value="XM_024537679.2"/>
</dbReference>
<reference evidence="6 8" key="1">
    <citation type="journal article" date="2008" name="Science">
        <title>The Physcomitrella genome reveals evolutionary insights into the conquest of land by plants.</title>
        <authorList>
            <person name="Rensing S."/>
            <person name="Lang D."/>
            <person name="Zimmer A."/>
            <person name="Terry A."/>
            <person name="Salamov A."/>
            <person name="Shapiro H."/>
            <person name="Nishiyama T."/>
            <person name="Perroud P.-F."/>
            <person name="Lindquist E."/>
            <person name="Kamisugi Y."/>
            <person name="Tanahashi T."/>
            <person name="Sakakibara K."/>
            <person name="Fujita T."/>
            <person name="Oishi K."/>
            <person name="Shin-I T."/>
            <person name="Kuroki Y."/>
            <person name="Toyoda A."/>
            <person name="Suzuki Y."/>
            <person name="Hashimoto A."/>
            <person name="Yamaguchi K."/>
            <person name="Sugano A."/>
            <person name="Kohara Y."/>
            <person name="Fujiyama A."/>
            <person name="Anterola A."/>
            <person name="Aoki S."/>
            <person name="Ashton N."/>
            <person name="Barbazuk W.B."/>
            <person name="Barker E."/>
            <person name="Bennetzen J."/>
            <person name="Bezanilla M."/>
            <person name="Blankenship R."/>
            <person name="Cho S.H."/>
            <person name="Dutcher S."/>
            <person name="Estelle M."/>
            <person name="Fawcett J.A."/>
            <person name="Gundlach H."/>
            <person name="Hanada K."/>
            <person name="Heyl A."/>
            <person name="Hicks K.A."/>
            <person name="Hugh J."/>
            <person name="Lohr M."/>
            <person name="Mayer K."/>
            <person name="Melkozernov A."/>
            <person name="Murata T."/>
            <person name="Nelson D."/>
            <person name="Pils B."/>
            <person name="Prigge M."/>
            <person name="Reiss B."/>
            <person name="Renner T."/>
            <person name="Rombauts S."/>
            <person name="Rushton P."/>
            <person name="Sanderfoot A."/>
            <person name="Schween G."/>
            <person name="Shiu S.-H."/>
            <person name="Stueber K."/>
            <person name="Theodoulou F.L."/>
            <person name="Tu H."/>
            <person name="Van de Peer Y."/>
            <person name="Verrier P.J."/>
            <person name="Waters E."/>
            <person name="Wood A."/>
            <person name="Yang L."/>
            <person name="Cove D."/>
            <person name="Cuming A."/>
            <person name="Hasebe M."/>
            <person name="Lucas S."/>
            <person name="Mishler D.B."/>
            <person name="Reski R."/>
            <person name="Grigoriev I."/>
            <person name="Quatrano R.S."/>
            <person name="Boore J.L."/>
        </authorList>
    </citation>
    <scope>NUCLEOTIDE SEQUENCE [LARGE SCALE GENOMIC DNA]</scope>
    <source>
        <strain evidence="7 8">cv. Gransden 2004</strain>
    </source>
</reference>
<keyword evidence="1" id="KW-0805">Transcription regulation</keyword>
<dbReference type="FunFam" id="1.10.10.60:FF:000002">
    <property type="entry name" value="Myb family transcription factor"/>
    <property type="match status" value="1"/>
</dbReference>
<reference evidence="7" key="3">
    <citation type="submission" date="2020-12" db="UniProtKB">
        <authorList>
            <consortium name="EnsemblPlants"/>
        </authorList>
    </citation>
    <scope>IDENTIFICATION</scope>
</reference>
<feature type="region of interest" description="Disordered" evidence="4">
    <location>
        <begin position="98"/>
        <end position="138"/>
    </location>
</feature>
<dbReference type="InterPro" id="IPR025756">
    <property type="entry name" value="Myb_CC_LHEQLE"/>
</dbReference>
<keyword evidence="3" id="KW-0539">Nucleus</keyword>
<dbReference type="Gramene" id="Pp3c13_23440V3.1">
    <property type="protein sequence ID" value="Pp3c13_23440V3.1"/>
    <property type="gene ID" value="Pp3c13_23440"/>
</dbReference>
<protein>
    <recommendedName>
        <fullName evidence="5">HTH myb-type domain-containing protein</fullName>
    </recommendedName>
</protein>
<feature type="compositionally biased region" description="Low complexity" evidence="4">
    <location>
        <begin position="358"/>
        <end position="369"/>
    </location>
</feature>
<feature type="domain" description="HTH myb-type" evidence="5">
    <location>
        <begin position="40"/>
        <end position="97"/>
    </location>
</feature>
<dbReference type="PANTHER" id="PTHR31499">
    <property type="entry name" value="MYB FAMILY TRANSCRIPTION FACTOR PHL11"/>
    <property type="match status" value="1"/>
</dbReference>
<dbReference type="Gene3D" id="1.10.10.60">
    <property type="entry name" value="Homeodomain-like"/>
    <property type="match status" value="1"/>
</dbReference>
<sequence length="435" mass="47420">MAMYQMKKYSSLALAPHRHHQVSSYAPTLSTGEMNPVDPKPRLRWTPELHERFVDAVNQLGGADKATPKSVMRIMGVKDLTLYHLKSHLQKYRLGKQLHRDSSVHEANKDVSHGSSDMLGTSNGASDRPLTPTSQNSQDTMQITEAIRLQMKVQRRLQEQLEVHKNLQLRIEAQGKYLQTILEKAKETLAGHTSASPDLKAAHAELTELASKVIGDPGTFAASTSQQLAGLNPPELTNLASNLIQEAYNEVHNVATPTLTRQQSGRTSDTSSQKSHLTAIQEDSGGISGGCEQPSIPGVKNNSCNQMQNSPGGYNSNNTSRNSDPFSPQGNGAAEMRPSPGTGASLERPTPRRGAIPTLFTDTQTTTHNQKTYQSNIYMPHTLPELRISPTVKVEGGLDLNNHHLHPATGPNCSGNSIQPARGSDLDLNAFGWER</sequence>